<evidence type="ECO:0000256" key="6">
    <source>
        <dbReference type="ARBA" id="ARBA00022759"/>
    </source>
</evidence>
<dbReference type="STRING" id="50429.A0A2B4SHE9"/>
<dbReference type="PROSITE" id="PS50879">
    <property type="entry name" value="RNASE_H_1"/>
    <property type="match status" value="1"/>
</dbReference>
<dbReference type="EMBL" id="LSMT01000093">
    <property type="protein sequence ID" value="PFX27902.1"/>
    <property type="molecule type" value="Genomic_DNA"/>
</dbReference>
<dbReference type="InterPro" id="IPR011320">
    <property type="entry name" value="RNase_H1_N"/>
</dbReference>
<evidence type="ECO:0000256" key="1">
    <source>
        <dbReference type="ARBA" id="ARBA00000077"/>
    </source>
</evidence>
<dbReference type="CDD" id="cd09280">
    <property type="entry name" value="RNase_HI_eukaryote_like"/>
    <property type="match status" value="1"/>
</dbReference>
<dbReference type="FunFam" id="3.30.420.10:FF:000115">
    <property type="entry name" value="Ribonuclease H"/>
    <property type="match status" value="1"/>
</dbReference>
<evidence type="ECO:0000256" key="9">
    <source>
        <dbReference type="PIRNR" id="PIRNR036852"/>
    </source>
</evidence>
<dbReference type="GO" id="GO:0003676">
    <property type="term" value="F:nucleic acid binding"/>
    <property type="evidence" value="ECO:0007669"/>
    <property type="project" value="UniProtKB-UniRule"/>
</dbReference>
<dbReference type="InterPro" id="IPR037056">
    <property type="entry name" value="RNase_H1_N_sf"/>
</dbReference>
<keyword evidence="4 9" id="KW-0540">Nuclease</keyword>
<dbReference type="InterPro" id="IPR036397">
    <property type="entry name" value="RNaseH_sf"/>
</dbReference>
<dbReference type="EC" id="3.1.26.4" evidence="9"/>
<sequence length="287" mass="31864">MLARLQRNFNALTMEGKCGFYAVRTGRKTGVFRTWTECESYVKGFPGARYKKFSTEDEAKSFVSGLESSGSFLPAKAAPHQKSRKRTSYEMCGNKHFDNGSSFNPRGVKYSKPFKNSGTSSTWTSSSSLISSLSNEASSLGDVPVVYTDGGCTKNGHKGARAGIGVYWGPENTRNVSERLEGEQTNQRAEIMAAVKALETAKEMGYKTLEIRTDSNYTIKGATDWCRRWKKNGWKTINGTDVKNKVEFQKLTKLCDEIDVKWTHVRGHQGNIGNEAADELARKGAMK</sequence>
<comment type="function">
    <text evidence="9">Endonuclease that specifically degrades the RNA of RNA-DNA hybrids.</text>
</comment>
<dbReference type="AlphaFoldDB" id="A0A2B4SHE9"/>
<dbReference type="PIRSF" id="PIRSF036852">
    <property type="entry name" value="Ribonuclease_H1_euk"/>
    <property type="match status" value="1"/>
</dbReference>
<comment type="similarity">
    <text evidence="3 9">Belongs to the RNase H family.</text>
</comment>
<dbReference type="GO" id="GO:0043137">
    <property type="term" value="P:DNA replication, removal of RNA primer"/>
    <property type="evidence" value="ECO:0007669"/>
    <property type="project" value="TreeGrafter"/>
</dbReference>
<dbReference type="InterPro" id="IPR017067">
    <property type="entry name" value="RNase_H1_euk"/>
</dbReference>
<keyword evidence="8 9" id="KW-0460">Magnesium</keyword>
<dbReference type="InterPro" id="IPR002156">
    <property type="entry name" value="RNaseH_domain"/>
</dbReference>
<comment type="caution">
    <text evidence="11">The sequence shown here is derived from an EMBL/GenBank/DDBJ whole genome shotgun (WGS) entry which is preliminary data.</text>
</comment>
<dbReference type="InterPro" id="IPR050092">
    <property type="entry name" value="RNase_H"/>
</dbReference>
<evidence type="ECO:0000259" key="10">
    <source>
        <dbReference type="PROSITE" id="PS50879"/>
    </source>
</evidence>
<name>A0A2B4SHE9_STYPI</name>
<evidence type="ECO:0000256" key="7">
    <source>
        <dbReference type="ARBA" id="ARBA00022801"/>
    </source>
</evidence>
<evidence type="ECO:0000313" key="11">
    <source>
        <dbReference type="EMBL" id="PFX27902.1"/>
    </source>
</evidence>
<dbReference type="SUPFAM" id="SSF53098">
    <property type="entry name" value="Ribonuclease H-like"/>
    <property type="match status" value="1"/>
</dbReference>
<dbReference type="InterPro" id="IPR009027">
    <property type="entry name" value="Ribosomal_bL9/RNase_H1_N"/>
</dbReference>
<dbReference type="Pfam" id="PF01693">
    <property type="entry name" value="Cauli_VI"/>
    <property type="match status" value="1"/>
</dbReference>
<dbReference type="GO" id="GO:0004523">
    <property type="term" value="F:RNA-DNA hybrid ribonuclease activity"/>
    <property type="evidence" value="ECO:0007669"/>
    <property type="project" value="UniProtKB-UniRule"/>
</dbReference>
<dbReference type="PANTHER" id="PTHR10642:SF26">
    <property type="entry name" value="RIBONUCLEASE H1"/>
    <property type="match status" value="1"/>
</dbReference>
<keyword evidence="5 9" id="KW-0479">Metal-binding</keyword>
<dbReference type="PANTHER" id="PTHR10642">
    <property type="entry name" value="RIBONUCLEASE H1"/>
    <property type="match status" value="1"/>
</dbReference>
<dbReference type="OrthoDB" id="407198at2759"/>
<dbReference type="Gene3D" id="3.30.420.10">
    <property type="entry name" value="Ribonuclease H-like superfamily/Ribonuclease H"/>
    <property type="match status" value="1"/>
</dbReference>
<dbReference type="GO" id="GO:0000287">
    <property type="term" value="F:magnesium ion binding"/>
    <property type="evidence" value="ECO:0007669"/>
    <property type="project" value="UniProtKB-UniRule"/>
</dbReference>
<dbReference type="SUPFAM" id="SSF55658">
    <property type="entry name" value="L9 N-domain-like"/>
    <property type="match status" value="1"/>
</dbReference>
<organism evidence="11 12">
    <name type="scientific">Stylophora pistillata</name>
    <name type="common">Smooth cauliflower coral</name>
    <dbReference type="NCBI Taxonomy" id="50429"/>
    <lineage>
        <taxon>Eukaryota</taxon>
        <taxon>Metazoa</taxon>
        <taxon>Cnidaria</taxon>
        <taxon>Anthozoa</taxon>
        <taxon>Hexacorallia</taxon>
        <taxon>Scleractinia</taxon>
        <taxon>Astrocoeniina</taxon>
        <taxon>Pocilloporidae</taxon>
        <taxon>Stylophora</taxon>
    </lineage>
</organism>
<comment type="cofactor">
    <cofactor evidence="2 9">
        <name>Mg(2+)</name>
        <dbReference type="ChEBI" id="CHEBI:18420"/>
    </cofactor>
</comment>
<evidence type="ECO:0000256" key="3">
    <source>
        <dbReference type="ARBA" id="ARBA00005300"/>
    </source>
</evidence>
<dbReference type="Pfam" id="PF00075">
    <property type="entry name" value="RNase_H"/>
    <property type="match status" value="1"/>
</dbReference>
<keyword evidence="7 9" id="KW-0378">Hydrolase</keyword>
<evidence type="ECO:0000313" key="12">
    <source>
        <dbReference type="Proteomes" id="UP000225706"/>
    </source>
</evidence>
<dbReference type="FunFam" id="3.40.970.10:FF:000001">
    <property type="entry name" value="Ribonuclease H1"/>
    <property type="match status" value="1"/>
</dbReference>
<dbReference type="Gene3D" id="3.40.970.10">
    <property type="entry name" value="Ribonuclease H1, N-terminal domain"/>
    <property type="match status" value="1"/>
</dbReference>
<evidence type="ECO:0000256" key="5">
    <source>
        <dbReference type="ARBA" id="ARBA00022723"/>
    </source>
</evidence>
<dbReference type="Proteomes" id="UP000225706">
    <property type="component" value="Unassembled WGS sequence"/>
</dbReference>
<keyword evidence="12" id="KW-1185">Reference proteome</keyword>
<gene>
    <name evidence="11" type="primary">Rnaseh1</name>
    <name evidence="11" type="ORF">AWC38_SpisGene7397</name>
</gene>
<evidence type="ECO:0000256" key="4">
    <source>
        <dbReference type="ARBA" id="ARBA00022722"/>
    </source>
</evidence>
<evidence type="ECO:0000256" key="8">
    <source>
        <dbReference type="ARBA" id="ARBA00022842"/>
    </source>
</evidence>
<protein>
    <recommendedName>
        <fullName evidence="9">Ribonuclease H1</fullName>
        <shortName evidence="9">RNase H1</shortName>
        <ecNumber evidence="9">3.1.26.4</ecNumber>
    </recommendedName>
</protein>
<evidence type="ECO:0000256" key="2">
    <source>
        <dbReference type="ARBA" id="ARBA00001946"/>
    </source>
</evidence>
<comment type="catalytic activity">
    <reaction evidence="1 9">
        <text>Endonucleolytic cleavage to 5'-phosphomonoester.</text>
        <dbReference type="EC" id="3.1.26.4"/>
    </reaction>
</comment>
<proteinExistence type="inferred from homology"/>
<feature type="domain" description="RNase H type-1" evidence="10">
    <location>
        <begin position="140"/>
        <end position="286"/>
    </location>
</feature>
<dbReference type="InterPro" id="IPR012337">
    <property type="entry name" value="RNaseH-like_sf"/>
</dbReference>
<accession>A0A2B4SHE9</accession>
<keyword evidence="6 9" id="KW-0255">Endonuclease</keyword>
<reference evidence="12" key="1">
    <citation type="journal article" date="2017" name="bioRxiv">
        <title>Comparative analysis of the genomes of Stylophora pistillata and Acropora digitifera provides evidence for extensive differences between species of corals.</title>
        <authorList>
            <person name="Voolstra C.R."/>
            <person name="Li Y."/>
            <person name="Liew Y.J."/>
            <person name="Baumgarten S."/>
            <person name="Zoccola D."/>
            <person name="Flot J.-F."/>
            <person name="Tambutte S."/>
            <person name="Allemand D."/>
            <person name="Aranda M."/>
        </authorList>
    </citation>
    <scope>NUCLEOTIDE SEQUENCE [LARGE SCALE GENOMIC DNA]</scope>
</reference>